<evidence type="ECO:0000313" key="6">
    <source>
        <dbReference type="Proteomes" id="UP000886885"/>
    </source>
</evidence>
<evidence type="ECO:0000256" key="1">
    <source>
        <dbReference type="ARBA" id="ARBA00022574"/>
    </source>
</evidence>
<keyword evidence="2" id="KW-0677">Repeat</keyword>
<keyword evidence="1 3" id="KW-0853">WD repeat</keyword>
<dbReference type="PROSITE" id="PS50897">
    <property type="entry name" value="CTLH"/>
    <property type="match status" value="1"/>
</dbReference>
<keyword evidence="6" id="KW-1185">Reference proteome</keyword>
<evidence type="ECO:0000259" key="4">
    <source>
        <dbReference type="PROSITE" id="PS50897"/>
    </source>
</evidence>
<organism evidence="5 6">
    <name type="scientific">Populus tomentosa</name>
    <name type="common">Chinese white poplar</name>
    <dbReference type="NCBI Taxonomy" id="118781"/>
    <lineage>
        <taxon>Eukaryota</taxon>
        <taxon>Viridiplantae</taxon>
        <taxon>Streptophyta</taxon>
        <taxon>Embryophyta</taxon>
        <taxon>Tracheophyta</taxon>
        <taxon>Spermatophyta</taxon>
        <taxon>Magnoliopsida</taxon>
        <taxon>eudicotyledons</taxon>
        <taxon>Gunneridae</taxon>
        <taxon>Pentapetalae</taxon>
        <taxon>rosids</taxon>
        <taxon>fabids</taxon>
        <taxon>Malpighiales</taxon>
        <taxon>Salicaceae</taxon>
        <taxon>Saliceae</taxon>
        <taxon>Populus</taxon>
    </lineage>
</organism>
<evidence type="ECO:0000256" key="3">
    <source>
        <dbReference type="PROSITE-ProRule" id="PRU00221"/>
    </source>
</evidence>
<dbReference type="CDD" id="cd00200">
    <property type="entry name" value="WD40"/>
    <property type="match status" value="1"/>
</dbReference>
<dbReference type="Pfam" id="PF23627">
    <property type="entry name" value="LisH_WDR26"/>
    <property type="match status" value="1"/>
</dbReference>
<dbReference type="PANTHER" id="PTHR22838">
    <property type="entry name" value="WD REPEAT PROTEIN 26-RELATED"/>
    <property type="match status" value="1"/>
</dbReference>
<dbReference type="SMART" id="SM00668">
    <property type="entry name" value="CTLH"/>
    <property type="match status" value="1"/>
</dbReference>
<proteinExistence type="predicted"/>
<name>A0A8X7YGF7_POPTO</name>
<dbReference type="PROSITE" id="PS50082">
    <property type="entry name" value="WD_REPEATS_2"/>
    <property type="match status" value="3"/>
</dbReference>
<dbReference type="OrthoDB" id="972532at2759"/>
<dbReference type="Proteomes" id="UP000886885">
    <property type="component" value="Chromosome 14A"/>
</dbReference>
<dbReference type="Pfam" id="PF00400">
    <property type="entry name" value="WD40"/>
    <property type="match status" value="4"/>
</dbReference>
<gene>
    <name evidence="5" type="ORF">POTOM_047400</name>
</gene>
<feature type="domain" description="CTLH" evidence="4">
    <location>
        <begin position="48"/>
        <end position="105"/>
    </location>
</feature>
<feature type="repeat" description="WD" evidence="3">
    <location>
        <begin position="218"/>
        <end position="250"/>
    </location>
</feature>
<dbReference type="PROSITE" id="PS50294">
    <property type="entry name" value="WD_REPEATS_REGION"/>
    <property type="match status" value="3"/>
</dbReference>
<dbReference type="AlphaFoldDB" id="A0A8X7YGF7"/>
<dbReference type="InterPro" id="IPR006595">
    <property type="entry name" value="CTLH_C"/>
</dbReference>
<sequence length="569" mass="64446">MENSPTTIGSKGLIKQNEFVRVIIQSLYSLGYRKSGSCLESESGVSYKSMNLELLESQILEGDWDGCINTLSAIQELADETRASVLFLVFKQCLLEYLIGGDDSLALSVLRNQVPALRMGKENVHNLAYSIICLKEMELSKADDSVIHCQRKNLLTELETLLPPPAVLPERRLEHLVETAITAQIDSCDYHNSIEPISLYEDHNCSRDQFPTETIQTLTEHENEVWFVQFSNNGEHLASSSSDCTAIIWKNFIYKFFWVKNEDAYQFESGRLSFNFAIRQVLEDGRLSFKHMLRSHQTPVSFVAWSPDDTKLLTCGNVEVLKLWDVETGTCKHTFGDHGFVVSSCAWFPNSKRFVCGSSDPEKGICMWDCDGNEIKAWRGTRMPKVLDLAVTPDGENLISVMSDLEIRILNVRTNAEQVIPEEQPITSLSVSADSKFFIVNLNSQEIHLWDVAGKWKKPLKYIGHQQHKYVIRSCFGGLDSSFIASGSENSKHADSHSDVEQMEPSLICSFLVYIWNRRNSRPIEVLSGHLMTVNCVCWNPKRHQMLASASDDHTIRIWGPSRSKNIQC</sequence>
<dbReference type="InterPro" id="IPR001680">
    <property type="entry name" value="WD40_rpt"/>
</dbReference>
<protein>
    <recommendedName>
        <fullName evidence="4">CTLH domain-containing protein</fullName>
    </recommendedName>
</protein>
<feature type="repeat" description="WD" evidence="3">
    <location>
        <begin position="293"/>
        <end position="334"/>
    </location>
</feature>
<dbReference type="EMBL" id="JAAWWB010000027">
    <property type="protein sequence ID" value="KAG6750296.1"/>
    <property type="molecule type" value="Genomic_DNA"/>
</dbReference>
<comment type="caution">
    <text evidence="5">The sequence shown here is derived from an EMBL/GenBank/DDBJ whole genome shotgun (WGS) entry which is preliminary data.</text>
</comment>
<reference evidence="5" key="1">
    <citation type="journal article" date="2020" name="bioRxiv">
        <title>Hybrid origin of Populus tomentosa Carr. identified through genome sequencing and phylogenomic analysis.</title>
        <authorList>
            <person name="An X."/>
            <person name="Gao K."/>
            <person name="Chen Z."/>
            <person name="Li J."/>
            <person name="Yang X."/>
            <person name="Yang X."/>
            <person name="Zhou J."/>
            <person name="Guo T."/>
            <person name="Zhao T."/>
            <person name="Huang S."/>
            <person name="Miao D."/>
            <person name="Khan W.U."/>
            <person name="Rao P."/>
            <person name="Ye M."/>
            <person name="Lei B."/>
            <person name="Liao W."/>
            <person name="Wang J."/>
            <person name="Ji L."/>
            <person name="Li Y."/>
            <person name="Guo B."/>
            <person name="Mustafa N.S."/>
            <person name="Li S."/>
            <person name="Yun Q."/>
            <person name="Keller S.R."/>
            <person name="Mao J."/>
            <person name="Zhang R."/>
            <person name="Strauss S.H."/>
        </authorList>
    </citation>
    <scope>NUCLEOTIDE SEQUENCE</scope>
    <source>
        <strain evidence="5">GM15</strain>
        <tissue evidence="5">Leaf</tissue>
    </source>
</reference>
<evidence type="ECO:0000256" key="2">
    <source>
        <dbReference type="ARBA" id="ARBA00022737"/>
    </source>
</evidence>
<dbReference type="SMART" id="SM00320">
    <property type="entry name" value="WD40"/>
    <property type="match status" value="6"/>
</dbReference>
<feature type="repeat" description="WD" evidence="3">
    <location>
        <begin position="527"/>
        <end position="559"/>
    </location>
</feature>
<accession>A0A8X7YGF7</accession>
<dbReference type="InterPro" id="IPR051350">
    <property type="entry name" value="WD_repeat-ST_regulator"/>
</dbReference>
<dbReference type="PANTHER" id="PTHR22838:SF23">
    <property type="entry name" value="WD REPEAT-CONTAINING PROTEIN WDS HOMOLOG"/>
    <property type="match status" value="1"/>
</dbReference>
<evidence type="ECO:0000313" key="5">
    <source>
        <dbReference type="EMBL" id="KAG6750296.1"/>
    </source>
</evidence>